<feature type="region of interest" description="Disordered" evidence="2">
    <location>
        <begin position="241"/>
        <end position="268"/>
    </location>
</feature>
<evidence type="ECO:0000313" key="4">
    <source>
        <dbReference type="Proteomes" id="UP000749559"/>
    </source>
</evidence>
<evidence type="ECO:0000313" key="3">
    <source>
        <dbReference type="EMBL" id="CAH1797773.1"/>
    </source>
</evidence>
<keyword evidence="4" id="KW-1185">Reference proteome</keyword>
<dbReference type="InterPro" id="IPR028101">
    <property type="entry name" value="DUF4616"/>
</dbReference>
<feature type="coiled-coil region" evidence="1">
    <location>
        <begin position="125"/>
        <end position="169"/>
    </location>
</feature>
<organism evidence="3 4">
    <name type="scientific">Owenia fusiformis</name>
    <name type="common">Polychaete worm</name>
    <dbReference type="NCBI Taxonomy" id="6347"/>
    <lineage>
        <taxon>Eukaryota</taxon>
        <taxon>Metazoa</taxon>
        <taxon>Spiralia</taxon>
        <taxon>Lophotrochozoa</taxon>
        <taxon>Annelida</taxon>
        <taxon>Polychaeta</taxon>
        <taxon>Sedentaria</taxon>
        <taxon>Canalipalpata</taxon>
        <taxon>Sabellida</taxon>
        <taxon>Oweniida</taxon>
        <taxon>Oweniidae</taxon>
        <taxon>Owenia</taxon>
    </lineage>
</organism>
<evidence type="ECO:0000256" key="2">
    <source>
        <dbReference type="SAM" id="MobiDB-lite"/>
    </source>
</evidence>
<accession>A0A8J1T8Y4</accession>
<feature type="region of interest" description="Disordered" evidence="2">
    <location>
        <begin position="1"/>
        <end position="72"/>
    </location>
</feature>
<name>A0A8J1T8Y4_OWEFU</name>
<evidence type="ECO:0000256" key="1">
    <source>
        <dbReference type="SAM" id="Coils"/>
    </source>
</evidence>
<dbReference type="Pfam" id="PF15394">
    <property type="entry name" value="DUF4616"/>
    <property type="match status" value="1"/>
</dbReference>
<sequence length="362" mass="42550">MSIRSSNPRSPRRRMSVSSVLNEIVQSPSGEEEERQYQILGNSRPSQGQSQTTPYLSQINDNSMHSRPTIQGRNLSFSNHEYSHTTEDLFPQHQMDAENGNLSTNTSHTNSRHSSEYNQLILHEMNEMRNVVKSMKDDNEEVKMLRAENERLKRELEAYRNTNKTSKTAYKNVKVKKLAKIAYTAEDLQFNPTESIKSPENQRRRKLLIDIIQTQGSKEEPKIDIDDVYLAVTRLYENSVKHQKTRQLSPTKKMREKLKANNRSRQQITKDQRFSQLRTDEERDLWKGAHNEIMSDEELDTDSRVVTLRRPRWRTEEFNTLINTLDSRLKDKRTSVYRRIRGEDCDRPLPKKAHLIPRIVQL</sequence>
<keyword evidence="1" id="KW-0175">Coiled coil</keyword>
<reference evidence="3" key="1">
    <citation type="submission" date="2022-03" db="EMBL/GenBank/DDBJ databases">
        <authorList>
            <person name="Martin C."/>
        </authorList>
    </citation>
    <scope>NUCLEOTIDE SEQUENCE</scope>
</reference>
<dbReference type="PANTHER" id="PTHR14375:SF2">
    <property type="entry name" value="SIMILAR TO RIKEN CDNA 4931414P19"/>
    <property type="match status" value="1"/>
</dbReference>
<comment type="caution">
    <text evidence="3">The sequence shown here is derived from an EMBL/GenBank/DDBJ whole genome shotgun (WGS) entry which is preliminary data.</text>
</comment>
<dbReference type="AlphaFoldDB" id="A0A8J1T8Y4"/>
<feature type="compositionally biased region" description="Polar residues" evidence="2">
    <location>
        <begin position="39"/>
        <end position="72"/>
    </location>
</feature>
<proteinExistence type="predicted"/>
<dbReference type="Proteomes" id="UP000749559">
    <property type="component" value="Unassembled WGS sequence"/>
</dbReference>
<protein>
    <submittedName>
        <fullName evidence="3">Uncharacterized protein</fullName>
    </submittedName>
</protein>
<dbReference type="PANTHER" id="PTHR14375">
    <property type="entry name" value="SIMILAR TO RIKEN CDNA 4931414P19"/>
    <property type="match status" value="1"/>
</dbReference>
<gene>
    <name evidence="3" type="ORF">OFUS_LOCUS21999</name>
</gene>
<dbReference type="EMBL" id="CAIIXF020000010">
    <property type="protein sequence ID" value="CAH1797773.1"/>
    <property type="molecule type" value="Genomic_DNA"/>
</dbReference>
<feature type="compositionally biased region" description="Basic residues" evidence="2">
    <location>
        <begin position="252"/>
        <end position="262"/>
    </location>
</feature>